<sequence>MHLTADLFYVVQFFAVPTLFLMMLDRWEGARFGSSRVLEVLLNWVVTPAVIIYAAILYLYLVKILFTWSLPEGGVAYLVFGFTMTVLLVKALRQQLARRIGDWFYDRLSLLSLPIVALFWVGVARRVGEYGLTDSRIYLLVCGSVMTVCILLFLSRRTGRYLWVVLA</sequence>
<dbReference type="EMBL" id="AJWY01002536">
    <property type="protein sequence ID" value="EKC78100.1"/>
    <property type="molecule type" value="Genomic_DNA"/>
</dbReference>
<keyword evidence="1" id="KW-1133">Transmembrane helix</keyword>
<keyword evidence="1" id="KW-0812">Transmembrane</keyword>
<dbReference type="InterPro" id="IPR025291">
    <property type="entry name" value="DUF4153"/>
</dbReference>
<protein>
    <submittedName>
        <fullName evidence="2">Uncharacterized protein</fullName>
    </submittedName>
</protein>
<feature type="transmembrane region" description="Helical" evidence="1">
    <location>
        <begin position="74"/>
        <end position="92"/>
    </location>
</feature>
<dbReference type="Pfam" id="PF13687">
    <property type="entry name" value="DUF4153"/>
    <property type="match status" value="1"/>
</dbReference>
<proteinExistence type="predicted"/>
<dbReference type="AlphaFoldDB" id="K1UIS7"/>
<evidence type="ECO:0000313" key="2">
    <source>
        <dbReference type="EMBL" id="EKC78100.1"/>
    </source>
</evidence>
<keyword evidence="1" id="KW-0472">Membrane</keyword>
<reference evidence="2" key="1">
    <citation type="journal article" date="2013" name="Environ. Microbiol.">
        <title>Microbiota from the distal guts of lean and obese adolescents exhibit partial functional redundancy besides clear differences in community structure.</title>
        <authorList>
            <person name="Ferrer M."/>
            <person name="Ruiz A."/>
            <person name="Lanza F."/>
            <person name="Haange S.B."/>
            <person name="Oberbach A."/>
            <person name="Till H."/>
            <person name="Bargiela R."/>
            <person name="Campoy C."/>
            <person name="Segura M.T."/>
            <person name="Richter M."/>
            <person name="von Bergen M."/>
            <person name="Seifert J."/>
            <person name="Suarez A."/>
        </authorList>
    </citation>
    <scope>NUCLEOTIDE SEQUENCE</scope>
</reference>
<feature type="non-terminal residue" evidence="2">
    <location>
        <position position="167"/>
    </location>
</feature>
<feature type="transmembrane region" description="Helical" evidence="1">
    <location>
        <begin position="6"/>
        <end position="25"/>
    </location>
</feature>
<gene>
    <name evidence="2" type="ORF">LEA_03827</name>
</gene>
<accession>K1UIS7</accession>
<evidence type="ECO:0000256" key="1">
    <source>
        <dbReference type="SAM" id="Phobius"/>
    </source>
</evidence>
<name>K1UIS7_9ZZZZ</name>
<comment type="caution">
    <text evidence="2">The sequence shown here is derived from an EMBL/GenBank/DDBJ whole genome shotgun (WGS) entry which is preliminary data.</text>
</comment>
<organism evidence="2">
    <name type="scientific">human gut metagenome</name>
    <dbReference type="NCBI Taxonomy" id="408170"/>
    <lineage>
        <taxon>unclassified sequences</taxon>
        <taxon>metagenomes</taxon>
        <taxon>organismal metagenomes</taxon>
    </lineage>
</organism>
<feature type="transmembrane region" description="Helical" evidence="1">
    <location>
        <begin position="104"/>
        <end position="123"/>
    </location>
</feature>
<feature type="transmembrane region" description="Helical" evidence="1">
    <location>
        <begin position="37"/>
        <end position="62"/>
    </location>
</feature>
<feature type="transmembrane region" description="Helical" evidence="1">
    <location>
        <begin position="135"/>
        <end position="154"/>
    </location>
</feature>